<keyword evidence="11" id="KW-1185">Reference proteome</keyword>
<dbReference type="InterPro" id="IPR018047">
    <property type="entry name" value="Ammonium_transpt_CS"/>
</dbReference>
<sequence>MVNVTYNGSGDIVWGTSTTTGDQLVFNLGDNSFVLSSMSLVFLMSPGVGFFYSGLQRRKNALSAVYVTMAALAVVSIQWFILGFSLTFSDHGSPFLGDLKYAALQRVPISPPTESGRVPLTLYFIYELMFAGVTAAIAIGAIAERGRPGPVLVFIFIWTTLVYDPIACWTWNTIGWSKNWGVLDFAGGIPVHISSGSAALAISVYLGERYGYRTDGPFKANNTTNVVLGAVLMWFGWFGFNGGSALSANLVAIQACINTNIAASAGALTGVLLDYRIQKRWSAVSFCSGAVAGLITITPGSGFVGAPAALLFGVVGGAGCNFAASLKRIGYDDSLDIFATHGIGGLLGSLLTGIFAQASLANLSNSPPIRGGWLDQNWKQVGLQAGASFAAMCYSFIVTYLILRLMGLIPILDLRASKETQILGMDENELGEPVMDNADYPNSQNVQQIVAQAVADAMAKYQRTLPAQQQPLLAGHP</sequence>
<feature type="transmembrane region" description="Helical" evidence="8">
    <location>
        <begin position="33"/>
        <end position="52"/>
    </location>
</feature>
<dbReference type="OrthoDB" id="534912at2759"/>
<evidence type="ECO:0000259" key="9">
    <source>
        <dbReference type="Pfam" id="PF00909"/>
    </source>
</evidence>
<dbReference type="STRING" id="685588.A0A067SEQ4"/>
<protein>
    <recommendedName>
        <fullName evidence="8">Ammonium transporter</fullName>
    </recommendedName>
</protein>
<keyword evidence="7 8" id="KW-0924">Ammonia transport</keyword>
<evidence type="ECO:0000256" key="7">
    <source>
        <dbReference type="ARBA" id="ARBA00023177"/>
    </source>
</evidence>
<evidence type="ECO:0000256" key="3">
    <source>
        <dbReference type="ARBA" id="ARBA00022448"/>
    </source>
</evidence>
<evidence type="ECO:0000256" key="6">
    <source>
        <dbReference type="ARBA" id="ARBA00023136"/>
    </source>
</evidence>
<dbReference type="SUPFAM" id="SSF111352">
    <property type="entry name" value="Ammonium transporter"/>
    <property type="match status" value="1"/>
</dbReference>
<dbReference type="InterPro" id="IPR024041">
    <property type="entry name" value="NH4_transpt_AmtB-like_dom"/>
</dbReference>
<feature type="transmembrane region" description="Helical" evidence="8">
    <location>
        <begin position="304"/>
        <end position="326"/>
    </location>
</feature>
<dbReference type="NCBIfam" id="TIGR00836">
    <property type="entry name" value="amt"/>
    <property type="match status" value="1"/>
</dbReference>
<dbReference type="HOGENOM" id="CLU_000445_33_0_1"/>
<reference evidence="11" key="1">
    <citation type="journal article" date="2014" name="Proc. Natl. Acad. Sci. U.S.A.">
        <title>Extensive sampling of basidiomycete genomes demonstrates inadequacy of the white-rot/brown-rot paradigm for wood decay fungi.</title>
        <authorList>
            <person name="Riley R."/>
            <person name="Salamov A.A."/>
            <person name="Brown D.W."/>
            <person name="Nagy L.G."/>
            <person name="Floudas D."/>
            <person name="Held B.W."/>
            <person name="Levasseur A."/>
            <person name="Lombard V."/>
            <person name="Morin E."/>
            <person name="Otillar R."/>
            <person name="Lindquist E.A."/>
            <person name="Sun H."/>
            <person name="LaButti K.M."/>
            <person name="Schmutz J."/>
            <person name="Jabbour D."/>
            <person name="Luo H."/>
            <person name="Baker S.E."/>
            <person name="Pisabarro A.G."/>
            <person name="Walton J.D."/>
            <person name="Blanchette R.A."/>
            <person name="Henrissat B."/>
            <person name="Martin F."/>
            <person name="Cullen D."/>
            <person name="Hibbett D.S."/>
            <person name="Grigoriev I.V."/>
        </authorList>
    </citation>
    <scope>NUCLEOTIDE SEQUENCE [LARGE SCALE GENOMIC DNA]</scope>
    <source>
        <strain evidence="11">CBS 339.88</strain>
    </source>
</reference>
<keyword evidence="3 8" id="KW-0813">Transport</keyword>
<feature type="transmembrane region" description="Helical" evidence="8">
    <location>
        <begin position="252"/>
        <end position="273"/>
    </location>
</feature>
<evidence type="ECO:0000256" key="2">
    <source>
        <dbReference type="ARBA" id="ARBA00005887"/>
    </source>
</evidence>
<dbReference type="InterPro" id="IPR029020">
    <property type="entry name" value="Ammonium/urea_transptr"/>
</dbReference>
<keyword evidence="6 8" id="KW-0472">Membrane</keyword>
<gene>
    <name evidence="10" type="ORF">GALMADRAFT_162154</name>
</gene>
<dbReference type="Proteomes" id="UP000027222">
    <property type="component" value="Unassembled WGS sequence"/>
</dbReference>
<feature type="transmembrane region" description="Helical" evidence="8">
    <location>
        <begin position="338"/>
        <end position="361"/>
    </location>
</feature>
<dbReference type="InterPro" id="IPR001905">
    <property type="entry name" value="Ammonium_transpt"/>
</dbReference>
<feature type="transmembrane region" description="Helical" evidence="8">
    <location>
        <begin position="280"/>
        <end position="298"/>
    </location>
</feature>
<comment type="subcellular location">
    <subcellularLocation>
        <location evidence="8">Cell membrane</location>
        <topology evidence="8">Multi-pass membrane protein</topology>
    </subcellularLocation>
    <subcellularLocation>
        <location evidence="1">Membrane</location>
        <topology evidence="1">Multi-pass membrane protein</topology>
    </subcellularLocation>
</comment>
<dbReference type="EMBL" id="KL142425">
    <property type="protein sequence ID" value="KDR66239.1"/>
    <property type="molecule type" value="Genomic_DNA"/>
</dbReference>
<feature type="domain" description="Ammonium transporter AmtB-like" evidence="9">
    <location>
        <begin position="33"/>
        <end position="432"/>
    </location>
</feature>
<proteinExistence type="inferred from homology"/>
<evidence type="ECO:0000256" key="8">
    <source>
        <dbReference type="RuleBase" id="RU362002"/>
    </source>
</evidence>
<name>A0A067SEQ4_GALM3</name>
<feature type="transmembrane region" description="Helical" evidence="8">
    <location>
        <begin position="185"/>
        <end position="206"/>
    </location>
</feature>
<dbReference type="Gene3D" id="1.10.3430.10">
    <property type="entry name" value="Ammonium transporter AmtB like domains"/>
    <property type="match status" value="1"/>
</dbReference>
<feature type="transmembrane region" description="Helical" evidence="8">
    <location>
        <begin position="226"/>
        <end position="246"/>
    </location>
</feature>
<dbReference type="AlphaFoldDB" id="A0A067SEQ4"/>
<evidence type="ECO:0000313" key="10">
    <source>
        <dbReference type="EMBL" id="KDR66239.1"/>
    </source>
</evidence>
<feature type="transmembrane region" description="Helical" evidence="8">
    <location>
        <begin position="381"/>
        <end position="403"/>
    </location>
</feature>
<feature type="transmembrane region" description="Helical" evidence="8">
    <location>
        <begin position="120"/>
        <end position="139"/>
    </location>
</feature>
<dbReference type="GO" id="GO:0005886">
    <property type="term" value="C:plasma membrane"/>
    <property type="evidence" value="ECO:0007669"/>
    <property type="project" value="UniProtKB-SubCell"/>
</dbReference>
<dbReference type="PANTHER" id="PTHR43029">
    <property type="entry name" value="AMMONIUM TRANSPORTER MEP2"/>
    <property type="match status" value="1"/>
</dbReference>
<feature type="transmembrane region" description="Helical" evidence="8">
    <location>
        <begin position="64"/>
        <end position="86"/>
    </location>
</feature>
<evidence type="ECO:0000256" key="5">
    <source>
        <dbReference type="ARBA" id="ARBA00022989"/>
    </source>
</evidence>
<dbReference type="Pfam" id="PF00909">
    <property type="entry name" value="Ammonium_transp"/>
    <property type="match status" value="1"/>
</dbReference>
<comment type="similarity">
    <text evidence="2 8">Belongs to the ammonia transporter channel (TC 1.A.11.2) family.</text>
</comment>
<feature type="transmembrane region" description="Helical" evidence="8">
    <location>
        <begin position="151"/>
        <end position="173"/>
    </location>
</feature>
<evidence type="ECO:0000256" key="1">
    <source>
        <dbReference type="ARBA" id="ARBA00004141"/>
    </source>
</evidence>
<dbReference type="PROSITE" id="PS01219">
    <property type="entry name" value="AMMONIUM_TRANSP"/>
    <property type="match status" value="1"/>
</dbReference>
<accession>A0A067SEQ4</accession>
<evidence type="ECO:0000313" key="11">
    <source>
        <dbReference type="Proteomes" id="UP000027222"/>
    </source>
</evidence>
<evidence type="ECO:0000256" key="4">
    <source>
        <dbReference type="ARBA" id="ARBA00022692"/>
    </source>
</evidence>
<organism evidence="10 11">
    <name type="scientific">Galerina marginata (strain CBS 339.88)</name>
    <dbReference type="NCBI Taxonomy" id="685588"/>
    <lineage>
        <taxon>Eukaryota</taxon>
        <taxon>Fungi</taxon>
        <taxon>Dikarya</taxon>
        <taxon>Basidiomycota</taxon>
        <taxon>Agaricomycotina</taxon>
        <taxon>Agaricomycetes</taxon>
        <taxon>Agaricomycetidae</taxon>
        <taxon>Agaricales</taxon>
        <taxon>Agaricineae</taxon>
        <taxon>Strophariaceae</taxon>
        <taxon>Galerina</taxon>
    </lineage>
</organism>
<keyword evidence="4 8" id="KW-0812">Transmembrane</keyword>
<dbReference type="GO" id="GO:0008519">
    <property type="term" value="F:ammonium channel activity"/>
    <property type="evidence" value="ECO:0007669"/>
    <property type="project" value="InterPro"/>
</dbReference>
<keyword evidence="5 8" id="KW-1133">Transmembrane helix</keyword>
<dbReference type="PANTHER" id="PTHR43029:SF10">
    <property type="entry name" value="AMMONIUM TRANSPORTER MEP2"/>
    <property type="match status" value="1"/>
</dbReference>